<evidence type="ECO:0008006" key="5">
    <source>
        <dbReference type="Google" id="ProtNLM"/>
    </source>
</evidence>
<feature type="signal peptide" evidence="2">
    <location>
        <begin position="1"/>
        <end position="18"/>
    </location>
</feature>
<dbReference type="PROSITE" id="PS51257">
    <property type="entry name" value="PROKAR_LIPOPROTEIN"/>
    <property type="match status" value="1"/>
</dbReference>
<dbReference type="EMBL" id="CP095073">
    <property type="protein sequence ID" value="UOQ44857.1"/>
    <property type="molecule type" value="Genomic_DNA"/>
</dbReference>
<feature type="compositionally biased region" description="Basic and acidic residues" evidence="1">
    <location>
        <begin position="82"/>
        <end position="95"/>
    </location>
</feature>
<feature type="chain" id="PRO_5047193646" description="Lipoprotein" evidence="2">
    <location>
        <begin position="19"/>
        <end position="383"/>
    </location>
</feature>
<evidence type="ECO:0000313" key="4">
    <source>
        <dbReference type="Proteomes" id="UP000831787"/>
    </source>
</evidence>
<proteinExistence type="predicted"/>
<dbReference type="RefSeq" id="WP_244711142.1">
    <property type="nucleotide sequence ID" value="NZ_CP095073.1"/>
</dbReference>
<accession>A0ABY4EK60</accession>
<evidence type="ECO:0000313" key="3">
    <source>
        <dbReference type="EMBL" id="UOQ44857.1"/>
    </source>
</evidence>
<reference evidence="3 4" key="1">
    <citation type="submission" date="2022-04" db="EMBL/GenBank/DDBJ databases">
        <title>Halobacillus sp. isolated from saltern.</title>
        <authorList>
            <person name="Won M."/>
            <person name="Lee C.-M."/>
            <person name="Woen H.-Y."/>
            <person name="Kwon S.-W."/>
        </authorList>
    </citation>
    <scope>NUCLEOTIDE SEQUENCE [LARGE SCALE GENOMIC DNA]</scope>
    <source>
        <strain evidence="3 4">SSBR10-3</strain>
    </source>
</reference>
<name>A0ABY4EK60_9BACI</name>
<organism evidence="3 4">
    <name type="scientific">Halobacillus salinarum</name>
    <dbReference type="NCBI Taxonomy" id="2932257"/>
    <lineage>
        <taxon>Bacteria</taxon>
        <taxon>Bacillati</taxon>
        <taxon>Bacillota</taxon>
        <taxon>Bacilli</taxon>
        <taxon>Bacillales</taxon>
        <taxon>Bacillaceae</taxon>
        <taxon>Halobacillus</taxon>
    </lineage>
</organism>
<protein>
    <recommendedName>
        <fullName evidence="5">Lipoprotein</fullName>
    </recommendedName>
</protein>
<gene>
    <name evidence="3" type="ORF">MUN89_02570</name>
</gene>
<keyword evidence="4" id="KW-1185">Reference proteome</keyword>
<evidence type="ECO:0000256" key="2">
    <source>
        <dbReference type="SAM" id="SignalP"/>
    </source>
</evidence>
<evidence type="ECO:0000256" key="1">
    <source>
        <dbReference type="SAM" id="MobiDB-lite"/>
    </source>
</evidence>
<feature type="compositionally biased region" description="Basic and acidic residues" evidence="1">
    <location>
        <begin position="34"/>
        <end position="73"/>
    </location>
</feature>
<dbReference type="Proteomes" id="UP000831787">
    <property type="component" value="Chromosome"/>
</dbReference>
<sequence length="383" mass="43044">MKKIYLLLAAVLLVGMLAACTEKTSTSPEEDGKDDQKSEENAKDNQSEDKEKDKEASDSEEKKKEEKEKEPEQPFKALQPADDAKPLKETMSKEDVNKMPVVEAHGDDRTRMIPVGNTLMKGTEDKTNGPLKKYRLVTYYGNPHSTQMGILGTMEPNALMKKLKEQTQAYSNADPSHPAVPTIELITTIAQRNPGPNGKYYHMTSKDDIEEYAKLAKENNALLMLDVQLGRDSVMHQVKLIEKWLKLPYVHLAIDTEFHVDKGEVPGVNLGHVDGSEVQKAVNYVDKLVEENNLPDKIVLVHQFTDAAVTNKQGIKPTDNVEVALNFDGWGDSPTKMSLYRKFVRNDPVQYGGFKVFYSKDQPVMKPEDVLKLDPNPAIINYQ</sequence>
<keyword evidence="2" id="KW-0732">Signal</keyword>
<feature type="region of interest" description="Disordered" evidence="1">
    <location>
        <begin position="22"/>
        <end position="95"/>
    </location>
</feature>